<feature type="chain" id="PRO_5003366523" description="VWFA domain-containing protein" evidence="1">
    <location>
        <begin position="22"/>
        <end position="238"/>
    </location>
</feature>
<sequence>MRRILFFILCAHFVSPTVAFANCRQALAIGLDVSGSVDLREYRLQIDGLVAALNHPEVTKILLAMPSAPVSLLVYEWSGPDDQELLVGWTPITGQDALQNVSKTLAQTQRREATPGTALGTAMQIGADYLDQMASCWKRTLDLSGDGKSNLGPRPRHVRETLMSSEITINALAIGSDAPAATDRRYVEIGELSAYFAAEVIMGADSFVQTALGFEDYANAMTQKLKRELAGIAVSALQ</sequence>
<keyword evidence="1" id="KW-0732">Signal</keyword>
<dbReference type="InterPro" id="IPR010607">
    <property type="entry name" value="DUF1194"/>
</dbReference>
<reference evidence="2 3" key="1">
    <citation type="journal article" date="2011" name="BMC Genomics">
        <title>Comparative genome analysis and genome-guided physiological analysis of Roseobacter litoralis.</title>
        <authorList>
            <person name="Kalhoefer D."/>
            <person name="Thole S."/>
            <person name="Voget S."/>
            <person name="Lehmann R."/>
            <person name="Liesegang H."/>
            <person name="Wollher A."/>
            <person name="Daniel R."/>
            <person name="Simon M."/>
            <person name="Brinkhoff T."/>
        </authorList>
    </citation>
    <scope>NUCLEOTIDE SEQUENCE [LARGE SCALE GENOMIC DNA]</scope>
    <source>
        <strain evidence="3">ATCC 49566 / DSM 6996 / JCM 21268 / NBRC 15278 / OCh 149</strain>
    </source>
</reference>
<accession>F7ZAH7</accession>
<dbReference type="AlphaFoldDB" id="F7ZAH7"/>
<dbReference type="InterPro" id="IPR036465">
    <property type="entry name" value="vWFA_dom_sf"/>
</dbReference>
<dbReference type="STRING" id="391595.RLO149_c009660"/>
<name>F7ZAH7_ROSLO</name>
<dbReference type="SUPFAM" id="SSF53300">
    <property type="entry name" value="vWA-like"/>
    <property type="match status" value="1"/>
</dbReference>
<dbReference type="Proteomes" id="UP000001353">
    <property type="component" value="Chromosome"/>
</dbReference>
<dbReference type="eggNOG" id="COG2304">
    <property type="taxonomic scope" value="Bacteria"/>
</dbReference>
<dbReference type="Gene3D" id="3.40.50.410">
    <property type="entry name" value="von Willebrand factor, type A domain"/>
    <property type="match status" value="1"/>
</dbReference>
<dbReference type="OrthoDB" id="9792179at2"/>
<dbReference type="HOGENOM" id="CLU_064451_1_1_5"/>
<evidence type="ECO:0000313" key="2">
    <source>
        <dbReference type="EMBL" id="AEI92977.1"/>
    </source>
</evidence>
<protein>
    <recommendedName>
        <fullName evidence="4">VWFA domain-containing protein</fullName>
    </recommendedName>
</protein>
<evidence type="ECO:0008006" key="4">
    <source>
        <dbReference type="Google" id="ProtNLM"/>
    </source>
</evidence>
<feature type="signal peptide" evidence="1">
    <location>
        <begin position="1"/>
        <end position="21"/>
    </location>
</feature>
<dbReference type="EMBL" id="CP002623">
    <property type="protein sequence ID" value="AEI92977.1"/>
    <property type="molecule type" value="Genomic_DNA"/>
</dbReference>
<organism evidence="2 3">
    <name type="scientific">Roseobacter litoralis (strain ATCC 49566 / DSM 6996 / JCM 21268 / NBRC 15278 / OCh 149)</name>
    <dbReference type="NCBI Taxonomy" id="391595"/>
    <lineage>
        <taxon>Bacteria</taxon>
        <taxon>Pseudomonadati</taxon>
        <taxon>Pseudomonadota</taxon>
        <taxon>Alphaproteobacteria</taxon>
        <taxon>Rhodobacterales</taxon>
        <taxon>Roseobacteraceae</taxon>
        <taxon>Roseobacter</taxon>
    </lineage>
</organism>
<dbReference type="RefSeq" id="WP_013960917.1">
    <property type="nucleotide sequence ID" value="NC_015730.1"/>
</dbReference>
<dbReference type="Pfam" id="PF06707">
    <property type="entry name" value="DUF1194"/>
    <property type="match status" value="1"/>
</dbReference>
<proteinExistence type="predicted"/>
<keyword evidence="3" id="KW-1185">Reference proteome</keyword>
<gene>
    <name evidence="2" type="ordered locus">RLO149_c009660</name>
</gene>
<evidence type="ECO:0000256" key="1">
    <source>
        <dbReference type="SAM" id="SignalP"/>
    </source>
</evidence>
<evidence type="ECO:0000313" key="3">
    <source>
        <dbReference type="Proteomes" id="UP000001353"/>
    </source>
</evidence>
<dbReference type="KEGG" id="rli:RLO149_c009660"/>